<reference evidence="2" key="1">
    <citation type="submission" date="2021-01" db="EMBL/GenBank/DDBJ databases">
        <authorList>
            <person name="Corre E."/>
            <person name="Pelletier E."/>
            <person name="Niang G."/>
            <person name="Scheremetjew M."/>
            <person name="Finn R."/>
            <person name="Kale V."/>
            <person name="Holt S."/>
            <person name="Cochrane G."/>
            <person name="Meng A."/>
            <person name="Brown T."/>
            <person name="Cohen L."/>
        </authorList>
    </citation>
    <scope>NUCLEOTIDE SEQUENCE</scope>
    <source>
        <strain evidence="2">CCMP127</strain>
    </source>
</reference>
<feature type="signal peptide" evidence="1">
    <location>
        <begin position="1"/>
        <end position="16"/>
    </location>
</feature>
<dbReference type="AlphaFoldDB" id="A0A7S3L0X1"/>
<name>A0A7S3L0X1_9STRA</name>
<proteinExistence type="predicted"/>
<organism evidence="2">
    <name type="scientific">Amphora coffeiformis</name>
    <dbReference type="NCBI Taxonomy" id="265554"/>
    <lineage>
        <taxon>Eukaryota</taxon>
        <taxon>Sar</taxon>
        <taxon>Stramenopiles</taxon>
        <taxon>Ochrophyta</taxon>
        <taxon>Bacillariophyta</taxon>
        <taxon>Bacillariophyceae</taxon>
        <taxon>Bacillariophycidae</taxon>
        <taxon>Thalassiophysales</taxon>
        <taxon>Catenulaceae</taxon>
        <taxon>Amphora</taxon>
    </lineage>
</organism>
<dbReference type="Gene3D" id="2.60.40.10">
    <property type="entry name" value="Immunoglobulins"/>
    <property type="match status" value="1"/>
</dbReference>
<protein>
    <submittedName>
        <fullName evidence="2">Uncharacterized protein</fullName>
    </submittedName>
</protein>
<gene>
    <name evidence="2" type="ORF">ACOF00016_LOCUS3067</name>
</gene>
<sequence>MNQLALLALFGGAATASVVYNDLDDPRCHVEPHRPILNPTPSPTPIQPPTHMRVVYTGTPAPTERPECPGLVSGLQIVDLANPDAPPTVLQNGATVPLSQMPATFTIQAITEGEDVTRVKFFLDGSHVHTDSSAPFYLGGDYEPAQLNVEGTYEISAVAATADGTWESSDDACSMEITIDYANPPAVCEGLVTKFALFDTAAQAVVPGYESLADGQTLDLRELPDHLSLIVLNNGRGTDQVSFWVGSETTPFAEVSGSPLAITGLSGNGDVPEWTTLRETGTYTIQARMVDRLGNLERGVCEITLHVDSDWVCNYEIEGFSLINAVTNEVIPGYEHMAGYRVIDLAELPTDLLSIRANKRNENWRGVKFYKNADNWRQENKAPYAWNGDKPNGNYNAHKDFRIPGTVLQIGARGRVSNGWEDRENMCELSLSITDSSGPPPISIPPETIIRVIEVDDGPCAPQLITPITDGQQMFLDSPVKVESVLTNETVKFKVFNYIKDVPMDWITTAFVTPSGVEVCDKVENVAFEDFTEHVYEAKCHEGYAFADVFAYSTTFSTDQTADTSSLPVECRNNFDGQVVRYTFVFSCDCENNPDIPDEIVGGVPVEYSRCTGDVGNVWGDPHVVPYDGGQWGKDIISFCTDFFLLETLSLTFFTFKMHRLPSRR</sequence>
<dbReference type="InterPro" id="IPR013783">
    <property type="entry name" value="Ig-like_fold"/>
</dbReference>
<evidence type="ECO:0000256" key="1">
    <source>
        <dbReference type="SAM" id="SignalP"/>
    </source>
</evidence>
<keyword evidence="1" id="KW-0732">Signal</keyword>
<feature type="chain" id="PRO_5030550166" evidence="1">
    <location>
        <begin position="17"/>
        <end position="665"/>
    </location>
</feature>
<dbReference type="EMBL" id="HBIM01003559">
    <property type="protein sequence ID" value="CAE0404986.1"/>
    <property type="molecule type" value="Transcribed_RNA"/>
</dbReference>
<evidence type="ECO:0000313" key="2">
    <source>
        <dbReference type="EMBL" id="CAE0404986.1"/>
    </source>
</evidence>
<accession>A0A7S3L0X1</accession>